<keyword evidence="1" id="KW-0812">Transmembrane</keyword>
<feature type="transmembrane region" description="Helical" evidence="1">
    <location>
        <begin position="150"/>
        <end position="173"/>
    </location>
</feature>
<dbReference type="Pfam" id="PF01944">
    <property type="entry name" value="SpoIIM"/>
    <property type="match status" value="1"/>
</dbReference>
<accession>N0BP82</accession>
<sequence>MNTSVIILILLSALLYIFGIILGYGLLNDLTDHSLAIKVKYNNNSLLQFSYQSIIATNLNLILILLLGFGVVTSINLVFNGANLAFLYIESLRRGMDLWNFLILTLPHGIFEIPAIIIAGAAGFKIPYEIIRYLVGKKETILTKEDVKEYLTLALISIILIVIAAWIEANITLKMAKSMLGRW</sequence>
<protein>
    <recommendedName>
        <fullName evidence="4">Stage II sporulation protein M</fullName>
    </recommendedName>
</protein>
<dbReference type="AlphaFoldDB" id="N0BP82"/>
<dbReference type="InterPro" id="IPR002798">
    <property type="entry name" value="SpoIIM-like"/>
</dbReference>
<dbReference type="PANTHER" id="PTHR35337:SF1">
    <property type="entry name" value="SLR1478 PROTEIN"/>
    <property type="match status" value="1"/>
</dbReference>
<gene>
    <name evidence="2" type="ORF">Asulf_02207</name>
</gene>
<dbReference type="PANTHER" id="PTHR35337">
    <property type="entry name" value="SLR1478 PROTEIN"/>
    <property type="match status" value="1"/>
</dbReference>
<keyword evidence="3" id="KW-1185">Reference proteome</keyword>
<keyword evidence="1" id="KW-0472">Membrane</keyword>
<organism evidence="2 3">
    <name type="scientific">Archaeoglobus sulfaticallidus PM70-1</name>
    <dbReference type="NCBI Taxonomy" id="387631"/>
    <lineage>
        <taxon>Archaea</taxon>
        <taxon>Methanobacteriati</taxon>
        <taxon>Methanobacteriota</taxon>
        <taxon>Archaeoglobi</taxon>
        <taxon>Archaeoglobales</taxon>
        <taxon>Archaeoglobaceae</taxon>
        <taxon>Archaeoglobus</taxon>
    </lineage>
</organism>
<feature type="transmembrane region" description="Helical" evidence="1">
    <location>
        <begin position="7"/>
        <end position="27"/>
    </location>
</feature>
<feature type="transmembrane region" description="Helical" evidence="1">
    <location>
        <begin position="61"/>
        <end position="89"/>
    </location>
</feature>
<evidence type="ECO:0000256" key="1">
    <source>
        <dbReference type="SAM" id="Phobius"/>
    </source>
</evidence>
<evidence type="ECO:0008006" key="4">
    <source>
        <dbReference type="Google" id="ProtNLM"/>
    </source>
</evidence>
<dbReference type="EMBL" id="CP005290">
    <property type="protein sequence ID" value="AGK62160.1"/>
    <property type="molecule type" value="Genomic_DNA"/>
</dbReference>
<dbReference type="RefSeq" id="WP_015591756.1">
    <property type="nucleotide sequence ID" value="NC_021169.1"/>
</dbReference>
<evidence type="ECO:0000313" key="2">
    <source>
        <dbReference type="EMBL" id="AGK62160.1"/>
    </source>
</evidence>
<name>N0BP82_9EURY</name>
<dbReference type="eggNOG" id="arCOG01996">
    <property type="taxonomic scope" value="Archaea"/>
</dbReference>
<proteinExistence type="predicted"/>
<dbReference type="Proteomes" id="UP000013307">
    <property type="component" value="Chromosome"/>
</dbReference>
<keyword evidence="1" id="KW-1133">Transmembrane helix</keyword>
<dbReference type="GeneID" id="15393839"/>
<dbReference type="STRING" id="387631.Asulf_02207"/>
<evidence type="ECO:0000313" key="3">
    <source>
        <dbReference type="Proteomes" id="UP000013307"/>
    </source>
</evidence>
<dbReference type="KEGG" id="ast:Asulf_02207"/>
<reference evidence="2 3" key="1">
    <citation type="journal article" date="2013" name="Genome Announc.">
        <title>Complete Genome Sequence of the Thermophilic and Facultatively Chemolithoautotrophic Sulfate Reducer Archaeoglobus sulfaticallidus Strain PM70-1T.</title>
        <authorList>
            <person name="Stokke R."/>
            <person name="Hocking W.P."/>
            <person name="Steinsbu B.O."/>
            <person name="Steen I.H."/>
        </authorList>
    </citation>
    <scope>NUCLEOTIDE SEQUENCE [LARGE SCALE GENOMIC DNA]</scope>
    <source>
        <strain evidence="2">PM70-1</strain>
    </source>
</reference>
<feature type="transmembrane region" description="Helical" evidence="1">
    <location>
        <begin position="101"/>
        <end position="124"/>
    </location>
</feature>
<dbReference type="HOGENOM" id="CLU_099320_1_0_2"/>